<dbReference type="InterPro" id="IPR007694">
    <property type="entry name" value="DNA_helicase_DnaB-like_C"/>
</dbReference>
<keyword evidence="4" id="KW-0547">Nucleotide-binding</keyword>
<dbReference type="EMBL" id="PP179327">
    <property type="protein sequence ID" value="XAI70794.1"/>
    <property type="molecule type" value="Genomic_DNA"/>
</dbReference>
<dbReference type="InterPro" id="IPR036185">
    <property type="entry name" value="DNA_heli_DnaB-like_N_sf"/>
</dbReference>
<evidence type="ECO:0000256" key="9">
    <source>
        <dbReference type="ARBA" id="ARBA00023235"/>
    </source>
</evidence>
<comment type="catalytic activity">
    <reaction evidence="11">
        <text>ATP + H2O = ADP + phosphate + H(+)</text>
        <dbReference type="Rhea" id="RHEA:13065"/>
        <dbReference type="ChEBI" id="CHEBI:15377"/>
        <dbReference type="ChEBI" id="CHEBI:15378"/>
        <dbReference type="ChEBI" id="CHEBI:30616"/>
        <dbReference type="ChEBI" id="CHEBI:43474"/>
        <dbReference type="ChEBI" id="CHEBI:456216"/>
        <dbReference type="EC" id="5.6.2.3"/>
    </reaction>
</comment>
<dbReference type="SUPFAM" id="SSF48024">
    <property type="entry name" value="N-terminal domain of DnaB helicase"/>
    <property type="match status" value="1"/>
</dbReference>
<dbReference type="Pfam" id="PF03796">
    <property type="entry name" value="DnaB_C"/>
    <property type="match status" value="1"/>
</dbReference>
<evidence type="ECO:0000256" key="1">
    <source>
        <dbReference type="ARBA" id="ARBA00008428"/>
    </source>
</evidence>
<feature type="region of interest" description="Disordered" evidence="12">
    <location>
        <begin position="434"/>
        <end position="454"/>
    </location>
</feature>
<accession>A0AAU6W2I5</accession>
<dbReference type="PANTHER" id="PTHR30153">
    <property type="entry name" value="REPLICATIVE DNA HELICASE DNAB"/>
    <property type="match status" value="1"/>
</dbReference>
<dbReference type="InterPro" id="IPR016136">
    <property type="entry name" value="DNA_helicase_N/primase_C"/>
</dbReference>
<reference evidence="14" key="1">
    <citation type="journal article" date="2024" name="J. Gen. Virol.">
        <title>Novel phages of Pseudomonas syringae unveil numerous potential auxiliary metabolic genes.</title>
        <authorList>
            <person name="Feltin C."/>
            <person name="Garneau J.R."/>
            <person name="Morris C.E."/>
            <person name="Berard A."/>
            <person name="Torres-Barcelo C."/>
        </authorList>
    </citation>
    <scope>NUCLEOTIDE SEQUENCE</scope>
</reference>
<evidence type="ECO:0000256" key="5">
    <source>
        <dbReference type="ARBA" id="ARBA00022801"/>
    </source>
</evidence>
<dbReference type="Gene3D" id="1.10.860.10">
    <property type="entry name" value="DNAb Helicase, Chain A"/>
    <property type="match status" value="1"/>
</dbReference>
<keyword evidence="5" id="KW-0378">Hydrolase</keyword>
<dbReference type="InterPro" id="IPR003593">
    <property type="entry name" value="AAA+_ATPase"/>
</dbReference>
<dbReference type="InterPro" id="IPR007693">
    <property type="entry name" value="DNA_helicase_DnaB-like_N"/>
</dbReference>
<dbReference type="GO" id="GO:0043139">
    <property type="term" value="F:5'-3' DNA helicase activity"/>
    <property type="evidence" value="ECO:0007669"/>
    <property type="project" value="UniProtKB-EC"/>
</dbReference>
<gene>
    <name evidence="14" type="ORF">Orisa03_00061</name>
</gene>
<dbReference type="GO" id="GO:0005524">
    <property type="term" value="F:ATP binding"/>
    <property type="evidence" value="ECO:0007669"/>
    <property type="project" value="UniProtKB-KW"/>
</dbReference>
<dbReference type="PROSITE" id="PS51199">
    <property type="entry name" value="SF4_HELICASE"/>
    <property type="match status" value="1"/>
</dbReference>
<sequence length="454" mass="50194">MRDPFSIEAEHGLLGALINKPELIDLLSADLKSTDFNWSKNAEIFRAILALAAERKHVDYITVADSIGQMEDGDSALVYCAEISVNTPSTANAQSYANVIRERAIDRQLIAAAQNIHEMAYGTQSTAEKVAAVQAEILSIDSDSATPEVLDIADIMSSHVEELQRREDLGGRMDGLGTGNKKLDEAVCGMKPGQLIVVAGRAKMGKTTFAMGIARHVGIRENKKVLIVSLEMSKTQLMDRILSAEGTIPLSSLKDGTASSRFSFELTSASAVAMRSGLRISDRPGLTISRVRAMARRQKRTHGLDLLMIDHLGLLDGEDPRMNTLQKVSEITRQAKLMANELQIPVILLSQLNRALEQRPNKRPIASDLRDSGSIEQDADIVMFVYRDEVYDPKSQYKGVAEIILGIGRDIEAQTVMVGFEGQYNRFVDLDHNWRPPEPVQDEKEYKPRRGMSF</sequence>
<keyword evidence="6 14" id="KW-0347">Helicase</keyword>
<evidence type="ECO:0000256" key="7">
    <source>
        <dbReference type="ARBA" id="ARBA00022840"/>
    </source>
</evidence>
<keyword evidence="7" id="KW-0067">ATP-binding</keyword>
<evidence type="ECO:0000256" key="3">
    <source>
        <dbReference type="ARBA" id="ARBA00022705"/>
    </source>
</evidence>
<dbReference type="EC" id="5.6.2.3" evidence="10"/>
<dbReference type="Pfam" id="PF00772">
    <property type="entry name" value="DnaB"/>
    <property type="match status" value="1"/>
</dbReference>
<dbReference type="GO" id="GO:0016787">
    <property type="term" value="F:hydrolase activity"/>
    <property type="evidence" value="ECO:0007669"/>
    <property type="project" value="UniProtKB-KW"/>
</dbReference>
<evidence type="ECO:0000259" key="13">
    <source>
        <dbReference type="PROSITE" id="PS51199"/>
    </source>
</evidence>
<feature type="domain" description="SF4 helicase" evidence="13">
    <location>
        <begin position="169"/>
        <end position="434"/>
    </location>
</feature>
<dbReference type="GO" id="GO:0003677">
    <property type="term" value="F:DNA binding"/>
    <property type="evidence" value="ECO:0007669"/>
    <property type="project" value="UniProtKB-KW"/>
</dbReference>
<evidence type="ECO:0000256" key="12">
    <source>
        <dbReference type="SAM" id="MobiDB-lite"/>
    </source>
</evidence>
<dbReference type="Gene3D" id="3.40.50.300">
    <property type="entry name" value="P-loop containing nucleotide triphosphate hydrolases"/>
    <property type="match status" value="1"/>
</dbReference>
<evidence type="ECO:0000256" key="2">
    <source>
        <dbReference type="ARBA" id="ARBA00022515"/>
    </source>
</evidence>
<organism evidence="14">
    <name type="scientific">Pseudomonas phage Orisa03</name>
    <dbReference type="NCBI Taxonomy" id="3138542"/>
    <lineage>
        <taxon>Viruses</taxon>
    </lineage>
</organism>
<keyword evidence="3" id="KW-0235">DNA replication</keyword>
<evidence type="ECO:0000313" key="14">
    <source>
        <dbReference type="EMBL" id="XAI70794.1"/>
    </source>
</evidence>
<dbReference type="SMART" id="SM00382">
    <property type="entry name" value="AAA"/>
    <property type="match status" value="1"/>
</dbReference>
<dbReference type="SUPFAM" id="SSF52540">
    <property type="entry name" value="P-loop containing nucleoside triphosphate hydrolases"/>
    <property type="match status" value="1"/>
</dbReference>
<protein>
    <recommendedName>
        <fullName evidence="10">DNA 5'-3' helicase</fullName>
        <ecNumber evidence="10">5.6.2.3</ecNumber>
    </recommendedName>
</protein>
<dbReference type="InterPro" id="IPR027417">
    <property type="entry name" value="P-loop_NTPase"/>
</dbReference>
<keyword evidence="2" id="KW-0639">Primosome</keyword>
<proteinExistence type="inferred from homology"/>
<evidence type="ECO:0000256" key="10">
    <source>
        <dbReference type="ARBA" id="ARBA00044969"/>
    </source>
</evidence>
<name>A0AAU6W2I5_9VIRU</name>
<keyword evidence="9" id="KW-0413">Isomerase</keyword>
<comment type="similarity">
    <text evidence="1">Belongs to the helicase family. DnaB subfamily.</text>
</comment>
<evidence type="ECO:0000256" key="6">
    <source>
        <dbReference type="ARBA" id="ARBA00022806"/>
    </source>
</evidence>
<evidence type="ECO:0000256" key="4">
    <source>
        <dbReference type="ARBA" id="ARBA00022741"/>
    </source>
</evidence>
<evidence type="ECO:0000256" key="8">
    <source>
        <dbReference type="ARBA" id="ARBA00023125"/>
    </source>
</evidence>
<dbReference type="PANTHER" id="PTHR30153:SF2">
    <property type="entry name" value="REPLICATIVE DNA HELICASE"/>
    <property type="match status" value="1"/>
</dbReference>
<feature type="compositionally biased region" description="Basic and acidic residues" evidence="12">
    <location>
        <begin position="434"/>
        <end position="448"/>
    </location>
</feature>
<evidence type="ECO:0000256" key="11">
    <source>
        <dbReference type="ARBA" id="ARBA00048954"/>
    </source>
</evidence>
<dbReference type="GO" id="GO:0006269">
    <property type="term" value="P:DNA replication, synthesis of primer"/>
    <property type="evidence" value="ECO:0007669"/>
    <property type="project" value="UniProtKB-KW"/>
</dbReference>
<keyword evidence="8" id="KW-0238">DNA-binding</keyword>
<dbReference type="CDD" id="cd00984">
    <property type="entry name" value="DnaB_C"/>
    <property type="match status" value="1"/>
</dbReference>